<evidence type="ECO:0000313" key="2">
    <source>
        <dbReference type="EMBL" id="WAG59520.1"/>
    </source>
</evidence>
<organism evidence="2 3">
    <name type="scientific">Clostridium estertheticum</name>
    <dbReference type="NCBI Taxonomy" id="238834"/>
    <lineage>
        <taxon>Bacteria</taxon>
        <taxon>Bacillati</taxon>
        <taxon>Bacillota</taxon>
        <taxon>Clostridia</taxon>
        <taxon>Eubacteriales</taxon>
        <taxon>Clostridiaceae</taxon>
        <taxon>Clostridium</taxon>
    </lineage>
</organism>
<proteinExistence type="inferred from homology"/>
<dbReference type="RefSeq" id="WP_216125283.1">
    <property type="nucleotide sequence ID" value="NZ_CP086239.1"/>
</dbReference>
<reference evidence="2" key="1">
    <citation type="submission" date="2021-11" db="EMBL/GenBank/DDBJ databases">
        <title>Clostridia strains as spoilage organisms.</title>
        <authorList>
            <person name="Wambui J."/>
            <person name="Stevens M.J.A."/>
            <person name="Stephan R."/>
        </authorList>
    </citation>
    <scope>NUCLEOTIDE SEQUENCE</scope>
    <source>
        <strain evidence="2">CF009</strain>
    </source>
</reference>
<dbReference type="GO" id="GO:0005886">
    <property type="term" value="C:plasma membrane"/>
    <property type="evidence" value="ECO:0007669"/>
    <property type="project" value="UniProtKB-SubCell"/>
</dbReference>
<name>A0AA47EG98_9CLOT</name>
<dbReference type="CDD" id="cd12151">
    <property type="entry name" value="F1-ATPase_gamma"/>
    <property type="match status" value="1"/>
</dbReference>
<dbReference type="InterPro" id="IPR000131">
    <property type="entry name" value="ATP_synth_F1_gsu"/>
</dbReference>
<dbReference type="GO" id="GO:0042777">
    <property type="term" value="P:proton motive force-driven plasma membrane ATP synthesis"/>
    <property type="evidence" value="ECO:0007669"/>
    <property type="project" value="UniProtKB-UniRule"/>
</dbReference>
<sequence length="284" mass="32134">MAGAGLVAIKRRIRSITNTTKITKAMGLVSTSKYQKIRKKLDTNNNYVDKLEEVIKQVRDNYDDDSIYIKGNKSSKKMYVVLTSDTGLCGGFNWSIVNELISKLKGNKEEYDIIIVGHKGRVIFKKLNIETVAEYVDISDVPTQKEATTIINHAFNMYNNDEIGEVYIVYKKLISAMKNEVKIEKLLPLNFEDEENRNKEYVNIEAIDEKALGEITTLFLGGKTLNSMLHSKASEHKSRMESMGSATENANDILDKLNLKYNRSRQYSITQEISEIVGGAEALK</sequence>
<keyword evidence="1" id="KW-1003">Cell membrane</keyword>
<dbReference type="AlphaFoldDB" id="A0AA47EG98"/>
<comment type="function">
    <text evidence="1">Produces ATP from ADP in the presence of a proton gradient across the membrane. The gamma chain is believed to be important in regulating ATPase activity and the flow of protons through the CF(0) complex.</text>
</comment>
<keyword evidence="1" id="KW-0472">Membrane</keyword>
<comment type="similarity">
    <text evidence="1">Belongs to the ATPase gamma chain family.</text>
</comment>
<dbReference type="Pfam" id="PF00231">
    <property type="entry name" value="ATP-synt"/>
    <property type="match status" value="1"/>
</dbReference>
<evidence type="ECO:0000256" key="1">
    <source>
        <dbReference type="HAMAP-Rule" id="MF_00815"/>
    </source>
</evidence>
<keyword evidence="1" id="KW-0375">Hydrogen ion transport</keyword>
<dbReference type="PROSITE" id="PS00153">
    <property type="entry name" value="ATPASE_GAMMA"/>
    <property type="match status" value="1"/>
</dbReference>
<protein>
    <recommendedName>
        <fullName evidence="1">ATP synthase gamma chain</fullName>
    </recommendedName>
    <alternativeName>
        <fullName evidence="1">ATP synthase F1 sector gamma subunit</fullName>
    </alternativeName>
    <alternativeName>
        <fullName evidence="1">F-ATPase gamma subunit</fullName>
    </alternativeName>
</protein>
<gene>
    <name evidence="1 2" type="primary">atpG</name>
    <name evidence="2" type="ORF">LL038_18070</name>
</gene>
<keyword evidence="1" id="KW-0813">Transport</keyword>
<accession>A0AA47EG98</accession>
<keyword evidence="1" id="KW-0139">CF(1)</keyword>
<dbReference type="PANTHER" id="PTHR11693:SF22">
    <property type="entry name" value="ATP SYNTHASE SUBUNIT GAMMA, MITOCHONDRIAL"/>
    <property type="match status" value="1"/>
</dbReference>
<keyword evidence="1" id="KW-0406">Ion transport</keyword>
<dbReference type="Proteomes" id="UP001164733">
    <property type="component" value="Chromosome"/>
</dbReference>
<dbReference type="InterPro" id="IPR023632">
    <property type="entry name" value="ATP_synth_F1_gsu_CS"/>
</dbReference>
<comment type="subcellular location">
    <subcellularLocation>
        <location evidence="1">Cell membrane</location>
        <topology evidence="1">Peripheral membrane protein</topology>
    </subcellularLocation>
</comment>
<dbReference type="GO" id="GO:0045259">
    <property type="term" value="C:proton-transporting ATP synthase complex"/>
    <property type="evidence" value="ECO:0007669"/>
    <property type="project" value="UniProtKB-KW"/>
</dbReference>
<dbReference type="PANTHER" id="PTHR11693">
    <property type="entry name" value="ATP SYNTHASE GAMMA CHAIN"/>
    <property type="match status" value="1"/>
</dbReference>
<dbReference type="HAMAP" id="MF_00815">
    <property type="entry name" value="ATP_synth_gamma_bact"/>
    <property type="match status" value="1"/>
</dbReference>
<keyword evidence="1" id="KW-0066">ATP synthesis</keyword>
<evidence type="ECO:0000313" key="3">
    <source>
        <dbReference type="Proteomes" id="UP001164733"/>
    </source>
</evidence>
<dbReference type="EMBL" id="CP086239">
    <property type="protein sequence ID" value="WAG59520.1"/>
    <property type="molecule type" value="Genomic_DNA"/>
</dbReference>
<dbReference type="GO" id="GO:0005524">
    <property type="term" value="F:ATP binding"/>
    <property type="evidence" value="ECO:0007669"/>
    <property type="project" value="UniProtKB-UniRule"/>
</dbReference>
<comment type="subunit">
    <text evidence="1">F-type ATPases have 2 components, CF(1) - the catalytic core - and CF(0) - the membrane proton channel. CF(1) has five subunits: alpha(3), beta(3), gamma(1), delta(1), epsilon(1). CF(0) has three main subunits: a, b and c.</text>
</comment>
<dbReference type="GO" id="GO:0046933">
    <property type="term" value="F:proton-transporting ATP synthase activity, rotational mechanism"/>
    <property type="evidence" value="ECO:0007669"/>
    <property type="project" value="UniProtKB-UniRule"/>
</dbReference>
<dbReference type="NCBIfam" id="TIGR01146">
    <property type="entry name" value="ATPsyn_F1gamma"/>
    <property type="match status" value="1"/>
</dbReference>